<evidence type="ECO:0000313" key="3">
    <source>
        <dbReference type="Proteomes" id="UP000095039"/>
    </source>
</evidence>
<feature type="signal peptide" evidence="1">
    <location>
        <begin position="1"/>
        <end position="21"/>
    </location>
</feature>
<proteinExistence type="predicted"/>
<dbReference type="SUPFAM" id="SSF141072">
    <property type="entry name" value="CalX-like"/>
    <property type="match status" value="1"/>
</dbReference>
<keyword evidence="1" id="KW-0732">Signal</keyword>
<evidence type="ECO:0000313" key="2">
    <source>
        <dbReference type="EMBL" id="OEE57389.1"/>
    </source>
</evidence>
<evidence type="ECO:0008006" key="4">
    <source>
        <dbReference type="Google" id="ProtNLM"/>
    </source>
</evidence>
<name>A0A1E5BVY3_9GAMM</name>
<dbReference type="Gene3D" id="2.60.40.2030">
    <property type="match status" value="1"/>
</dbReference>
<dbReference type="Proteomes" id="UP000095039">
    <property type="component" value="Unassembled WGS sequence"/>
</dbReference>
<organism evidence="2 3">
    <name type="scientific">Enterovibrio norvegicus FF-454</name>
    <dbReference type="NCBI Taxonomy" id="1185651"/>
    <lineage>
        <taxon>Bacteria</taxon>
        <taxon>Pseudomonadati</taxon>
        <taxon>Pseudomonadota</taxon>
        <taxon>Gammaproteobacteria</taxon>
        <taxon>Vibrionales</taxon>
        <taxon>Vibrionaceae</taxon>
        <taxon>Enterovibrio</taxon>
    </lineage>
</organism>
<dbReference type="SUPFAM" id="SSF63825">
    <property type="entry name" value="YWTD domain"/>
    <property type="match status" value="1"/>
</dbReference>
<dbReference type="EMBL" id="AJWN02000109">
    <property type="protein sequence ID" value="OEE57389.1"/>
    <property type="molecule type" value="Genomic_DNA"/>
</dbReference>
<feature type="chain" id="PRO_5009172073" description="Hemolysin" evidence="1">
    <location>
        <begin position="22"/>
        <end position="577"/>
    </location>
</feature>
<keyword evidence="3" id="KW-1185">Reference proteome</keyword>
<comment type="caution">
    <text evidence="2">The sequence shown here is derived from an EMBL/GenBank/DDBJ whole genome shotgun (WGS) entry which is preliminary data.</text>
</comment>
<sequence>MKIKMIASLIMATSLSSAAYADCFGNVYAMNAGRGHVGFMIDVQEDKQLTGVYNGDRALKESRALFSSSAMAYDKNTNRIYYVSTPRPDDYHVDGLDDETVAKEFSNLDFHASRVKNNQLAYFDPETNQHTIVAEVPNVFRMAFNPATGTLFASDNRKVFTIDPVDGSTTAVGNFETNMVAGGFTNWGDFVFYDNKLLLVTNTRSFSIDPSDASSTLDSFHYIDFVTAATLDQNGQLLIATKNQNVTGNINSTGLWRLNPETGEKVSVGLFPNRISAMATNTQETYKCYDETVFPSETIVEVTGVTGDTVTEGQSATFNVNFDKELKASKEVTLALKDGTAFSGTDYSRDVSVIFDETNSVDVTLTDTGIKVIVPPGVSSIRVVVSTIDDNTDEDDKTFSLDAWINDDQSDKASALATIKDNDEPLGACSSGVKLQMAASGDGAWSYFGVDCNKSDVYFNAAGLYSDSARHTRVSWTTDYGSFSTTNYDRNNGGIRGYVGVTEIKTLKTLTVNGSSTIKPACQHGDVRGTPLSYVYTGSITIKADGTQQCYLKLNYDFCDGADNRVSSSATSSNCGQ</sequence>
<dbReference type="AlphaFoldDB" id="A0A1E5BVY3"/>
<reference evidence="2 3" key="1">
    <citation type="journal article" date="2012" name="Science">
        <title>Ecological populations of bacteria act as socially cohesive units of antibiotic production and resistance.</title>
        <authorList>
            <person name="Cordero O.X."/>
            <person name="Wildschutte H."/>
            <person name="Kirkup B."/>
            <person name="Proehl S."/>
            <person name="Ngo L."/>
            <person name="Hussain F."/>
            <person name="Le Roux F."/>
            <person name="Mincer T."/>
            <person name="Polz M.F."/>
        </authorList>
    </citation>
    <scope>NUCLEOTIDE SEQUENCE [LARGE SCALE GENOMIC DNA]</scope>
    <source>
        <strain evidence="2 3">FF-454</strain>
    </source>
</reference>
<protein>
    <recommendedName>
        <fullName evidence="4">Hemolysin</fullName>
    </recommendedName>
</protein>
<dbReference type="RefSeq" id="WP_016958273.1">
    <property type="nucleotide sequence ID" value="NZ_AJWN02000109.1"/>
</dbReference>
<accession>A0A1E5BVY3</accession>
<dbReference type="InterPro" id="IPR038081">
    <property type="entry name" value="CalX-like_sf"/>
</dbReference>
<evidence type="ECO:0000256" key="1">
    <source>
        <dbReference type="SAM" id="SignalP"/>
    </source>
</evidence>
<gene>
    <name evidence="2" type="ORF">A1OK_17335</name>
</gene>